<feature type="chain" id="PRO_5042878547" evidence="3">
    <location>
        <begin position="24"/>
        <end position="743"/>
    </location>
</feature>
<feature type="compositionally biased region" description="Pro residues" evidence="2">
    <location>
        <begin position="80"/>
        <end position="96"/>
    </location>
</feature>
<reference evidence="4 5" key="1">
    <citation type="submission" date="2022-11" db="EMBL/GenBank/DDBJ databases">
        <title>Mucor velutinosus strain NIH1002 WGS.</title>
        <authorList>
            <person name="Subramanian P."/>
            <person name="Mullikin J.C."/>
            <person name="Segre J.A."/>
            <person name="Zelazny A.M."/>
        </authorList>
    </citation>
    <scope>NUCLEOTIDE SEQUENCE [LARGE SCALE GENOMIC DNA]</scope>
    <source>
        <strain evidence="4 5">NIH1002</strain>
    </source>
</reference>
<evidence type="ECO:0000313" key="5">
    <source>
        <dbReference type="Proteomes" id="UP001304243"/>
    </source>
</evidence>
<feature type="signal peptide" evidence="3">
    <location>
        <begin position="1"/>
        <end position="23"/>
    </location>
</feature>
<organism evidence="4 5">
    <name type="scientific">Mucor velutinosus</name>
    <dbReference type="NCBI Taxonomy" id="708070"/>
    <lineage>
        <taxon>Eukaryota</taxon>
        <taxon>Fungi</taxon>
        <taxon>Fungi incertae sedis</taxon>
        <taxon>Mucoromycota</taxon>
        <taxon>Mucoromycotina</taxon>
        <taxon>Mucoromycetes</taxon>
        <taxon>Mucorales</taxon>
        <taxon>Mucorineae</taxon>
        <taxon>Mucoraceae</taxon>
        <taxon>Mucor</taxon>
    </lineage>
</organism>
<evidence type="ECO:0000256" key="1">
    <source>
        <dbReference type="SAM" id="Coils"/>
    </source>
</evidence>
<sequence length="743" mass="83206">MDNTFFFLAFIPLSLFLIETVKTAMSEMEADEDFFEDGFNEQDLEMTVAFEEQWVSSQAAPLFPALDDEPTDAAFPIAPLPPPLSEQAPPSLPVPPARQQYHHHQQRHSQGEPAVDSESARIIAELKHKLYIKEHEKKDLEKKLRDSQDVLRTKELEHLNLKRQVLSKSTQPSSSTQNSKRVFPQAPPRPKSKIRKTVITPSQSFRSPTTSSLEISNAMESIHLSSQHPSPAIRQPSSMQSLTACTQQNTLSIKSEPMVVSELRTIPPSVLNSSESRSALPPRPPSLSVGCSDAPQQQMYISKNSYHLEANLSMLKLLFCDVFKETQKSKSEKLTMMLVPEKIPGFARLFCSKLKPADSACSPNAKEVLSLLVSDIQDIIIRSENPDFTIPSLLTQFGLCLPICIAEKLHDILYTIVKVIQRLATFFDTAADQLTKEIKRNLANSIVYNLISVFALYNFKKPPSMYYVVEEHSETMHASSSDIIRLAQKYSTMPREIAEAIEYEKTPPQARDTVLCVLSVLSTVGAGYTKSTLAFLLTDMAFLNLLSVNTPLDILDKACAVLGLSMGDMDLIDLEITACDNKPLFVVTQLCGLLLIEEPSDYHPPTRSNKQSDKNSPSQWYSVCKRVCNLLKWVAMLKLPDSIALLNKKTILSDIIAFSMRCCAFDPSDKRTDHIRNHEALVQSGCQALLTVVKSDADAQLLDEDTVTKLRNLVIFYVDKNDDCHPAKIPLLGIEKWLDHLEK</sequence>
<dbReference type="AlphaFoldDB" id="A0AAN7DB99"/>
<dbReference type="EMBL" id="JASEJX010000030">
    <property type="protein sequence ID" value="KAK4511376.1"/>
    <property type="molecule type" value="Genomic_DNA"/>
</dbReference>
<evidence type="ECO:0000313" key="4">
    <source>
        <dbReference type="EMBL" id="KAK4511376.1"/>
    </source>
</evidence>
<evidence type="ECO:0000256" key="2">
    <source>
        <dbReference type="SAM" id="MobiDB-lite"/>
    </source>
</evidence>
<feature type="coiled-coil region" evidence="1">
    <location>
        <begin position="123"/>
        <end position="157"/>
    </location>
</feature>
<proteinExistence type="predicted"/>
<protein>
    <submittedName>
        <fullName evidence="4">Uncharacterized protein</fullName>
    </submittedName>
</protein>
<feature type="region of interest" description="Disordered" evidence="2">
    <location>
        <begin position="270"/>
        <end position="289"/>
    </location>
</feature>
<feature type="compositionally biased region" description="Polar residues" evidence="2">
    <location>
        <begin position="199"/>
        <end position="211"/>
    </location>
</feature>
<keyword evidence="1" id="KW-0175">Coiled coil</keyword>
<dbReference type="Proteomes" id="UP001304243">
    <property type="component" value="Unassembled WGS sequence"/>
</dbReference>
<dbReference type="GeneID" id="89956277"/>
<name>A0AAN7DB99_9FUNG</name>
<accession>A0AAN7DB99</accession>
<feature type="compositionally biased region" description="Polar residues" evidence="2">
    <location>
        <begin position="166"/>
        <end position="180"/>
    </location>
</feature>
<evidence type="ECO:0000256" key="3">
    <source>
        <dbReference type="SAM" id="SignalP"/>
    </source>
</evidence>
<feature type="region of interest" description="Disordered" evidence="2">
    <location>
        <begin position="80"/>
        <end position="118"/>
    </location>
</feature>
<dbReference type="RefSeq" id="XP_064678042.1">
    <property type="nucleotide sequence ID" value="XM_064831762.1"/>
</dbReference>
<feature type="region of interest" description="Disordered" evidence="2">
    <location>
        <begin position="162"/>
        <end position="211"/>
    </location>
</feature>
<keyword evidence="5" id="KW-1185">Reference proteome</keyword>
<comment type="caution">
    <text evidence="4">The sequence shown here is derived from an EMBL/GenBank/DDBJ whole genome shotgun (WGS) entry which is preliminary data.</text>
</comment>
<gene>
    <name evidence="4" type="ORF">ATC70_012591</name>
</gene>
<keyword evidence="3" id="KW-0732">Signal</keyword>